<keyword evidence="4" id="KW-1185">Reference proteome</keyword>
<evidence type="ECO:0000313" key="3">
    <source>
        <dbReference type="EMBL" id="CAG8675810.1"/>
    </source>
</evidence>
<dbReference type="AlphaFoldDB" id="A0A9N9HI59"/>
<dbReference type="EMBL" id="CAJVPI010005823">
    <property type="protein sequence ID" value="CAG8675810.1"/>
    <property type="molecule type" value="Genomic_DNA"/>
</dbReference>
<proteinExistence type="predicted"/>
<gene>
    <name evidence="3" type="ORF">PBRASI_LOCUS11541</name>
</gene>
<organism evidence="3 4">
    <name type="scientific">Paraglomus brasilianum</name>
    <dbReference type="NCBI Taxonomy" id="144538"/>
    <lineage>
        <taxon>Eukaryota</taxon>
        <taxon>Fungi</taxon>
        <taxon>Fungi incertae sedis</taxon>
        <taxon>Mucoromycota</taxon>
        <taxon>Glomeromycotina</taxon>
        <taxon>Glomeromycetes</taxon>
        <taxon>Paraglomerales</taxon>
        <taxon>Paraglomeraceae</taxon>
        <taxon>Paraglomus</taxon>
    </lineage>
</organism>
<feature type="non-terminal residue" evidence="3">
    <location>
        <position position="103"/>
    </location>
</feature>
<name>A0A9N9HI59_9GLOM</name>
<reference evidence="3" key="1">
    <citation type="submission" date="2021-06" db="EMBL/GenBank/DDBJ databases">
        <authorList>
            <person name="Kallberg Y."/>
            <person name="Tangrot J."/>
            <person name="Rosling A."/>
        </authorList>
    </citation>
    <scope>NUCLEOTIDE SEQUENCE</scope>
    <source>
        <strain evidence="3">BR232B</strain>
    </source>
</reference>
<comment type="caution">
    <text evidence="3">The sequence shown here is derived from an EMBL/GenBank/DDBJ whole genome shotgun (WGS) entry which is preliminary data.</text>
</comment>
<feature type="region of interest" description="Disordered" evidence="1">
    <location>
        <begin position="83"/>
        <end position="103"/>
    </location>
</feature>
<evidence type="ECO:0000313" key="4">
    <source>
        <dbReference type="Proteomes" id="UP000789739"/>
    </source>
</evidence>
<keyword evidence="2" id="KW-0472">Membrane</keyword>
<feature type="transmembrane region" description="Helical" evidence="2">
    <location>
        <begin position="12"/>
        <end position="32"/>
    </location>
</feature>
<keyword evidence="2" id="KW-1133">Transmembrane helix</keyword>
<sequence>MPLGASLRLDHHGLKIFANISILFIFFLAKVIGVTNDISDTKVNPSPVSIDLKIKASEEAKKILPETGINVLPSYTKTDVIKPPVSRPPISILPDDPEEKRKS</sequence>
<protein>
    <submittedName>
        <fullName evidence="3">2562_t:CDS:1</fullName>
    </submittedName>
</protein>
<keyword evidence="2" id="KW-0812">Transmembrane</keyword>
<evidence type="ECO:0000256" key="1">
    <source>
        <dbReference type="SAM" id="MobiDB-lite"/>
    </source>
</evidence>
<accession>A0A9N9HI59</accession>
<dbReference type="Proteomes" id="UP000789739">
    <property type="component" value="Unassembled WGS sequence"/>
</dbReference>
<evidence type="ECO:0000256" key="2">
    <source>
        <dbReference type="SAM" id="Phobius"/>
    </source>
</evidence>